<dbReference type="GO" id="GO:0016787">
    <property type="term" value="F:hydrolase activity"/>
    <property type="evidence" value="ECO:0007669"/>
    <property type="project" value="UniProtKB-KW"/>
</dbReference>
<dbReference type="InterPro" id="IPR029058">
    <property type="entry name" value="AB_hydrolase_fold"/>
</dbReference>
<dbReference type="EMBL" id="JAQQXR010000001">
    <property type="protein sequence ID" value="MDC8756125.1"/>
    <property type="molecule type" value="Genomic_DNA"/>
</dbReference>
<evidence type="ECO:0000313" key="4">
    <source>
        <dbReference type="Proteomes" id="UP001221208"/>
    </source>
</evidence>
<evidence type="ECO:0000313" key="3">
    <source>
        <dbReference type="EMBL" id="MDC8756125.1"/>
    </source>
</evidence>
<dbReference type="Gene3D" id="3.40.50.1820">
    <property type="entry name" value="alpha/beta hydrolase"/>
    <property type="match status" value="1"/>
</dbReference>
<dbReference type="InterPro" id="IPR053145">
    <property type="entry name" value="AB_hydrolase_Est10"/>
</dbReference>
<proteinExistence type="predicted"/>
<organism evidence="3 4">
    <name type="scientific">Janthinobacterium fluminis</name>
    <dbReference type="NCBI Taxonomy" id="2987524"/>
    <lineage>
        <taxon>Bacteria</taxon>
        <taxon>Pseudomonadati</taxon>
        <taxon>Pseudomonadota</taxon>
        <taxon>Betaproteobacteria</taxon>
        <taxon>Burkholderiales</taxon>
        <taxon>Oxalobacteraceae</taxon>
        <taxon>Janthinobacterium</taxon>
    </lineage>
</organism>
<feature type="domain" description="Serine aminopeptidase S33" evidence="2">
    <location>
        <begin position="80"/>
        <end position="279"/>
    </location>
</feature>
<feature type="chain" id="PRO_5047057956" evidence="1">
    <location>
        <begin position="20"/>
        <end position="318"/>
    </location>
</feature>
<protein>
    <submittedName>
        <fullName evidence="3">Alpha/beta fold hydrolase</fullName>
    </submittedName>
</protein>
<dbReference type="Pfam" id="PF12146">
    <property type="entry name" value="Hydrolase_4"/>
    <property type="match status" value="1"/>
</dbReference>
<evidence type="ECO:0000256" key="1">
    <source>
        <dbReference type="SAM" id="SignalP"/>
    </source>
</evidence>
<gene>
    <name evidence="3" type="ORF">OIK44_00820</name>
</gene>
<dbReference type="InterPro" id="IPR022742">
    <property type="entry name" value="Hydrolase_4"/>
</dbReference>
<keyword evidence="4" id="KW-1185">Reference proteome</keyword>
<dbReference type="PANTHER" id="PTHR43265:SF1">
    <property type="entry name" value="ESTERASE ESTD"/>
    <property type="match status" value="1"/>
</dbReference>
<name>A0ABT5JTQ1_9BURK</name>
<dbReference type="SUPFAM" id="SSF53474">
    <property type="entry name" value="alpha/beta-Hydrolases"/>
    <property type="match status" value="1"/>
</dbReference>
<dbReference type="PANTHER" id="PTHR43265">
    <property type="entry name" value="ESTERASE ESTD"/>
    <property type="match status" value="1"/>
</dbReference>
<dbReference type="Proteomes" id="UP001221208">
    <property type="component" value="Unassembled WGS sequence"/>
</dbReference>
<comment type="caution">
    <text evidence="3">The sequence shown here is derived from an EMBL/GenBank/DDBJ whole genome shotgun (WGS) entry which is preliminary data.</text>
</comment>
<feature type="signal peptide" evidence="1">
    <location>
        <begin position="1"/>
        <end position="19"/>
    </location>
</feature>
<evidence type="ECO:0000259" key="2">
    <source>
        <dbReference type="Pfam" id="PF12146"/>
    </source>
</evidence>
<accession>A0ABT5JTQ1</accession>
<dbReference type="RefSeq" id="WP_273668753.1">
    <property type="nucleotide sequence ID" value="NZ_JAQQXR010000001.1"/>
</dbReference>
<sequence>MLRTILFAVLLGIFTHAEAAPSADAAIALSTPTGQLHGALLLPAASGPVPAVLIVAGSGPTDRNGNNTLAPGANNSLMLLAQALSQAGFATLRYDKRGVAASAAAGPSEAALRFDTYVDDAAAWLRLLRADPRFSSVAVIGHSEGSLIGMLAARQTKAAAFVSIAGPAQGAADVLRQQLAPQLPAELAGDNERILRALERGETDNAVPAPLAALYRPSVQPYMISWFKYVPTRELSTLAAPALIVQGDTDIQVGVAQAQALQQASPAATLLVVPGMNHVLKTVPAQMPQQLASYSDPALPLAPGLSPAIAAFLHQHAK</sequence>
<reference evidence="3 4" key="1">
    <citation type="submission" date="2022-10" db="EMBL/GenBank/DDBJ databases">
        <title>Janthinobacterium sp. hw3 Genome sequencing.</title>
        <authorList>
            <person name="Park S."/>
        </authorList>
    </citation>
    <scope>NUCLEOTIDE SEQUENCE [LARGE SCALE GENOMIC DNA]</scope>
    <source>
        <strain evidence="4">hw3</strain>
    </source>
</reference>
<keyword evidence="1" id="KW-0732">Signal</keyword>
<keyword evidence="3" id="KW-0378">Hydrolase</keyword>